<dbReference type="InterPro" id="IPR013785">
    <property type="entry name" value="Aldolase_TIM"/>
</dbReference>
<keyword evidence="3 11" id="KW-0285">Flavoprotein</keyword>
<evidence type="ECO:0000313" key="16">
    <source>
        <dbReference type="Proteomes" id="UP000008718"/>
    </source>
</evidence>
<dbReference type="Gene3D" id="3.20.20.70">
    <property type="entry name" value="Aldolase class I"/>
    <property type="match status" value="1"/>
</dbReference>
<evidence type="ECO:0000256" key="13">
    <source>
        <dbReference type="PIRSR" id="PIRSR006621-2"/>
    </source>
</evidence>
<keyword evidence="13" id="KW-0547">Nucleotide-binding</keyword>
<reference evidence="15 16" key="2">
    <citation type="journal article" date="2011" name="Stand. Genomic Sci.">
        <title>Complete genome sequence of Paludibacter propionicigenes type strain (WB4).</title>
        <authorList>
            <person name="Gronow S."/>
            <person name="Munk C."/>
            <person name="Lapidus A."/>
            <person name="Nolan M."/>
            <person name="Lucas S."/>
            <person name="Hammon N."/>
            <person name="Deshpande S."/>
            <person name="Cheng J.F."/>
            <person name="Tapia R."/>
            <person name="Han C."/>
            <person name="Goodwin L."/>
            <person name="Pitluck S."/>
            <person name="Liolios K."/>
            <person name="Ivanova N."/>
            <person name="Mavromatis K."/>
            <person name="Mikhailova N."/>
            <person name="Pati A."/>
            <person name="Chen A."/>
            <person name="Palaniappan K."/>
            <person name="Land M."/>
            <person name="Hauser L."/>
            <person name="Chang Y.J."/>
            <person name="Jeffries C.D."/>
            <person name="Brambilla E."/>
            <person name="Rohde M."/>
            <person name="Goker M."/>
            <person name="Detter J.C."/>
            <person name="Woyke T."/>
            <person name="Bristow J."/>
            <person name="Eisen J.A."/>
            <person name="Markowitz V."/>
            <person name="Hugenholtz P."/>
            <person name="Kyrpides N.C."/>
            <person name="Klenk H.P."/>
        </authorList>
    </citation>
    <scope>NUCLEOTIDE SEQUENCE [LARGE SCALE GENOMIC DNA]</scope>
    <source>
        <strain evidence="16">DSM 17365 / JCM 13257 / WB4</strain>
    </source>
</reference>
<reference key="1">
    <citation type="submission" date="2010-11" db="EMBL/GenBank/DDBJ databases">
        <title>The complete genome of Paludibacter propionicigenes DSM 17365.</title>
        <authorList>
            <consortium name="US DOE Joint Genome Institute (JGI-PGF)"/>
            <person name="Lucas S."/>
            <person name="Copeland A."/>
            <person name="Lapidus A."/>
            <person name="Bruce D."/>
            <person name="Goodwin L."/>
            <person name="Pitluck S."/>
            <person name="Kyrpides N."/>
            <person name="Mavromatis K."/>
            <person name="Ivanova N."/>
            <person name="Munk A.C."/>
            <person name="Brettin T."/>
            <person name="Detter J.C."/>
            <person name="Han C."/>
            <person name="Tapia R."/>
            <person name="Land M."/>
            <person name="Hauser L."/>
            <person name="Markowitz V."/>
            <person name="Cheng J.-F."/>
            <person name="Hugenholtz P."/>
            <person name="Woyke T."/>
            <person name="Wu D."/>
            <person name="Gronow S."/>
            <person name="Wellnitz S."/>
            <person name="Brambilla E."/>
            <person name="Klenk H.-P."/>
            <person name="Eisen J.A."/>
        </authorList>
    </citation>
    <scope>NUCLEOTIDE SEQUENCE</scope>
    <source>
        <strain>WB4</strain>
    </source>
</reference>
<proteinExistence type="inferred from homology"/>
<dbReference type="InterPro" id="IPR024036">
    <property type="entry name" value="tRNA-dHydroUridine_Synthase_C"/>
</dbReference>
<keyword evidence="6" id="KW-0521">NADP</keyword>
<dbReference type="InterPro" id="IPR035587">
    <property type="entry name" value="DUS-like_FMN-bd"/>
</dbReference>
<evidence type="ECO:0000256" key="2">
    <source>
        <dbReference type="ARBA" id="ARBA00022555"/>
    </source>
</evidence>
<comment type="catalytic activity">
    <reaction evidence="10">
        <text>a 5,6-dihydrouridine in tRNA + NAD(+) = a uridine in tRNA + NADH + H(+)</text>
        <dbReference type="Rhea" id="RHEA:54452"/>
        <dbReference type="Rhea" id="RHEA-COMP:13339"/>
        <dbReference type="Rhea" id="RHEA-COMP:13887"/>
        <dbReference type="ChEBI" id="CHEBI:15378"/>
        <dbReference type="ChEBI" id="CHEBI:57540"/>
        <dbReference type="ChEBI" id="CHEBI:57945"/>
        <dbReference type="ChEBI" id="CHEBI:65315"/>
        <dbReference type="ChEBI" id="CHEBI:74443"/>
    </reaction>
</comment>
<dbReference type="RefSeq" id="WP_013444284.1">
    <property type="nucleotide sequence ID" value="NC_014734.1"/>
</dbReference>
<feature type="active site" description="Proton donor" evidence="12">
    <location>
        <position position="116"/>
    </location>
</feature>
<gene>
    <name evidence="15" type="ordered locus">Palpr_0761</name>
</gene>
<evidence type="ECO:0000313" key="15">
    <source>
        <dbReference type="EMBL" id="ADQ78915.1"/>
    </source>
</evidence>
<evidence type="ECO:0000256" key="1">
    <source>
        <dbReference type="ARBA" id="ARBA00002790"/>
    </source>
</evidence>
<keyword evidence="2" id="KW-0820">tRNA-binding</keyword>
<dbReference type="EMBL" id="CP002345">
    <property type="protein sequence ID" value="ADQ78915.1"/>
    <property type="molecule type" value="Genomic_DNA"/>
</dbReference>
<evidence type="ECO:0000256" key="7">
    <source>
        <dbReference type="ARBA" id="ARBA00022884"/>
    </source>
</evidence>
<dbReference type="GO" id="GO:0017150">
    <property type="term" value="F:tRNA dihydrouridine synthase activity"/>
    <property type="evidence" value="ECO:0007669"/>
    <property type="project" value="InterPro"/>
</dbReference>
<evidence type="ECO:0000256" key="8">
    <source>
        <dbReference type="ARBA" id="ARBA00023002"/>
    </source>
</evidence>
<keyword evidence="16" id="KW-1185">Reference proteome</keyword>
<evidence type="ECO:0000259" key="14">
    <source>
        <dbReference type="Pfam" id="PF01207"/>
    </source>
</evidence>
<evidence type="ECO:0000256" key="11">
    <source>
        <dbReference type="PIRNR" id="PIRNR006621"/>
    </source>
</evidence>
<protein>
    <recommendedName>
        <fullName evidence="11">tRNA-dihydrouridine synthase</fullName>
        <ecNumber evidence="11">1.3.1.-</ecNumber>
    </recommendedName>
</protein>
<dbReference type="AlphaFoldDB" id="E4T2H1"/>
<keyword evidence="8 11" id="KW-0560">Oxidoreductase</keyword>
<accession>E4T2H1</accession>
<comment type="function">
    <text evidence="1 11">Catalyzes the synthesis of 5,6-dihydrouridine (D), a modified base found in the D-loop of most tRNAs, via the reduction of the C5-C6 double bond in target uridines.</text>
</comment>
<sequence length="326" mass="36562">MLNFWQSLQKPIIALAPMEDVTDTVFREVIRSVSESDALHVMFTEFTSADGLCNEKGREFVATRLHVSETERELLKATNTKLVAQIWGSDPVKFHESAKLISAMGLFDGIDINMGCPVKKVVKNHSCSDLINHPEMAKQIVVATREGTNLPVSVKTRIGFSSIVTEEWIGQLLEVHPAAITIHGRTRSMMSNGLALWDEIGKAVQLRNQSKSSTLILGNGDVDSHATALAKVRDFGVDGVMVGRGVFKNPWMFNAVDKEISRQMRIDLVVKHIQLYDTTWKEKGNFNVLKRFFKIYLNGFDGAAQWRDQLMHCKNCGEALNIIEKM</sequence>
<dbReference type="InterPro" id="IPR001269">
    <property type="entry name" value="DUS_fam"/>
</dbReference>
<feature type="domain" description="DUS-like FMN-binding" evidence="14">
    <location>
        <begin position="15"/>
        <end position="323"/>
    </location>
</feature>
<dbReference type="GO" id="GO:0000049">
    <property type="term" value="F:tRNA binding"/>
    <property type="evidence" value="ECO:0007669"/>
    <property type="project" value="UniProtKB-KW"/>
</dbReference>
<evidence type="ECO:0000256" key="4">
    <source>
        <dbReference type="ARBA" id="ARBA00022643"/>
    </source>
</evidence>
<evidence type="ECO:0000256" key="12">
    <source>
        <dbReference type="PIRSR" id="PIRSR006621-1"/>
    </source>
</evidence>
<dbReference type="Gene3D" id="1.10.1200.80">
    <property type="entry name" value="Putative flavin oxidoreducatase, domain 2"/>
    <property type="match status" value="1"/>
</dbReference>
<keyword evidence="5 11" id="KW-0819">tRNA processing</keyword>
<evidence type="ECO:0000256" key="5">
    <source>
        <dbReference type="ARBA" id="ARBA00022694"/>
    </source>
</evidence>
<dbReference type="HOGENOM" id="CLU_013299_0_3_10"/>
<dbReference type="PANTHER" id="PTHR45846">
    <property type="entry name" value="TRNA-DIHYDROURIDINE(47) SYNTHASE [NAD(P)(+)]-LIKE"/>
    <property type="match status" value="1"/>
</dbReference>
<dbReference type="EC" id="1.3.1.-" evidence="11"/>
<keyword evidence="4 11" id="KW-0288">FMN</keyword>
<dbReference type="PANTHER" id="PTHR45846:SF1">
    <property type="entry name" value="TRNA-DIHYDROURIDINE(47) SYNTHASE [NAD(P)(+)]-LIKE"/>
    <property type="match status" value="1"/>
</dbReference>
<dbReference type="CDD" id="cd02801">
    <property type="entry name" value="DUS_like_FMN"/>
    <property type="match status" value="1"/>
</dbReference>
<dbReference type="Pfam" id="PF01207">
    <property type="entry name" value="Dus"/>
    <property type="match status" value="1"/>
</dbReference>
<name>E4T2H1_PALPW</name>
<dbReference type="Proteomes" id="UP000008718">
    <property type="component" value="Chromosome"/>
</dbReference>
<feature type="binding site" evidence="13">
    <location>
        <position position="183"/>
    </location>
    <ligand>
        <name>FMN</name>
        <dbReference type="ChEBI" id="CHEBI:58210"/>
    </ligand>
</feature>
<feature type="binding site" evidence="13">
    <location>
        <begin position="243"/>
        <end position="244"/>
    </location>
    <ligand>
        <name>FMN</name>
        <dbReference type="ChEBI" id="CHEBI:58210"/>
    </ligand>
</feature>
<comment type="catalytic activity">
    <reaction evidence="9">
        <text>a 5,6-dihydrouridine in tRNA + NADP(+) = a uridine in tRNA + NADPH + H(+)</text>
        <dbReference type="Rhea" id="RHEA:23624"/>
        <dbReference type="Rhea" id="RHEA-COMP:13339"/>
        <dbReference type="Rhea" id="RHEA-COMP:13887"/>
        <dbReference type="ChEBI" id="CHEBI:15378"/>
        <dbReference type="ChEBI" id="CHEBI:57783"/>
        <dbReference type="ChEBI" id="CHEBI:58349"/>
        <dbReference type="ChEBI" id="CHEBI:65315"/>
        <dbReference type="ChEBI" id="CHEBI:74443"/>
    </reaction>
</comment>
<evidence type="ECO:0000256" key="3">
    <source>
        <dbReference type="ARBA" id="ARBA00022630"/>
    </source>
</evidence>
<dbReference type="GO" id="GO:0050660">
    <property type="term" value="F:flavin adenine dinucleotide binding"/>
    <property type="evidence" value="ECO:0007669"/>
    <property type="project" value="InterPro"/>
</dbReference>
<evidence type="ECO:0000256" key="10">
    <source>
        <dbReference type="ARBA" id="ARBA00048802"/>
    </source>
</evidence>
<dbReference type="STRING" id="694427.Palpr_0761"/>
<dbReference type="eggNOG" id="COG0042">
    <property type="taxonomic scope" value="Bacteria"/>
</dbReference>
<dbReference type="PIRSF" id="PIRSF006621">
    <property type="entry name" value="Dus"/>
    <property type="match status" value="1"/>
</dbReference>
<dbReference type="KEGG" id="ppn:Palpr_0761"/>
<dbReference type="OrthoDB" id="9764501at2"/>
<feature type="binding site" evidence="13">
    <location>
        <position position="155"/>
    </location>
    <ligand>
        <name>FMN</name>
        <dbReference type="ChEBI" id="CHEBI:58210"/>
    </ligand>
</feature>
<evidence type="ECO:0000256" key="9">
    <source>
        <dbReference type="ARBA" id="ARBA00048205"/>
    </source>
</evidence>
<dbReference type="SUPFAM" id="SSF51395">
    <property type="entry name" value="FMN-linked oxidoreductases"/>
    <property type="match status" value="1"/>
</dbReference>
<organism evidence="15 16">
    <name type="scientific">Paludibacter propionicigenes (strain DSM 17365 / JCM 13257 / WB4)</name>
    <dbReference type="NCBI Taxonomy" id="694427"/>
    <lineage>
        <taxon>Bacteria</taxon>
        <taxon>Pseudomonadati</taxon>
        <taxon>Bacteroidota</taxon>
        <taxon>Bacteroidia</taxon>
        <taxon>Bacteroidales</taxon>
        <taxon>Paludibacteraceae</taxon>
        <taxon>Paludibacter</taxon>
    </lineage>
</organism>
<comment type="cofactor">
    <cofactor evidence="11 13">
        <name>FMN</name>
        <dbReference type="ChEBI" id="CHEBI:58210"/>
    </cofactor>
</comment>
<feature type="binding site" evidence="13">
    <location>
        <position position="85"/>
    </location>
    <ligand>
        <name>FMN</name>
        <dbReference type="ChEBI" id="CHEBI:58210"/>
    </ligand>
</feature>
<comment type="similarity">
    <text evidence="11">Belongs to the dus family.</text>
</comment>
<keyword evidence="7" id="KW-0694">RNA-binding</keyword>
<evidence type="ECO:0000256" key="6">
    <source>
        <dbReference type="ARBA" id="ARBA00022857"/>
    </source>
</evidence>